<dbReference type="InterPro" id="IPR050463">
    <property type="entry name" value="Gfo/Idh/MocA_oxidrdct_glycsds"/>
</dbReference>
<reference evidence="4" key="1">
    <citation type="submission" date="2021-02" db="EMBL/GenBank/DDBJ databases">
        <title>Rhodobacter shimadae sp. nov., an aerobic anoxygenic phototrophic bacterium isolated from a hot spring.</title>
        <authorList>
            <person name="Muramatsu S."/>
            <person name="Haruta S."/>
            <person name="Hirose S."/>
            <person name="Hanada S."/>
        </authorList>
    </citation>
    <scope>NUCLEOTIDE SEQUENCE</scope>
    <source>
        <strain evidence="4">N10</strain>
    </source>
</reference>
<feature type="domain" description="Gfo/Idh/MocA-like oxidoreductase N-terminal" evidence="2">
    <location>
        <begin position="24"/>
        <end position="129"/>
    </location>
</feature>
<keyword evidence="1" id="KW-0560">Oxidoreductase</keyword>
<dbReference type="GO" id="GO:0000166">
    <property type="term" value="F:nucleotide binding"/>
    <property type="evidence" value="ECO:0007669"/>
    <property type="project" value="InterPro"/>
</dbReference>
<dbReference type="SUPFAM" id="SSF51735">
    <property type="entry name" value="NAD(P)-binding Rossmann-fold domains"/>
    <property type="match status" value="1"/>
</dbReference>
<gene>
    <name evidence="4" type="ORF">JO391_01845</name>
</gene>
<evidence type="ECO:0000256" key="1">
    <source>
        <dbReference type="ARBA" id="ARBA00023002"/>
    </source>
</evidence>
<organism evidence="4 5">
    <name type="scientific">Neotabrizicola shimadae</name>
    <dbReference type="NCBI Taxonomy" id="2807096"/>
    <lineage>
        <taxon>Bacteria</taxon>
        <taxon>Pseudomonadati</taxon>
        <taxon>Pseudomonadota</taxon>
        <taxon>Alphaproteobacteria</taxon>
        <taxon>Rhodobacterales</taxon>
        <taxon>Paracoccaceae</taxon>
        <taxon>Neotabrizicola</taxon>
    </lineage>
</organism>
<evidence type="ECO:0000313" key="5">
    <source>
        <dbReference type="Proteomes" id="UP000826300"/>
    </source>
</evidence>
<dbReference type="AlphaFoldDB" id="A0A8G1EEA1"/>
<feature type="domain" description="GFO/IDH/MocA-like oxidoreductase" evidence="3">
    <location>
        <begin position="139"/>
        <end position="282"/>
    </location>
</feature>
<dbReference type="GO" id="GO:0016491">
    <property type="term" value="F:oxidoreductase activity"/>
    <property type="evidence" value="ECO:0007669"/>
    <property type="project" value="UniProtKB-KW"/>
</dbReference>
<dbReference type="PANTHER" id="PTHR43818:SF11">
    <property type="entry name" value="BCDNA.GH03377"/>
    <property type="match status" value="1"/>
</dbReference>
<dbReference type="Pfam" id="PF22725">
    <property type="entry name" value="GFO_IDH_MocA_C3"/>
    <property type="match status" value="1"/>
</dbReference>
<dbReference type="InterPro" id="IPR055170">
    <property type="entry name" value="GFO_IDH_MocA-like_dom"/>
</dbReference>
<dbReference type="Proteomes" id="UP000826300">
    <property type="component" value="Chromosome"/>
</dbReference>
<evidence type="ECO:0000259" key="3">
    <source>
        <dbReference type="Pfam" id="PF22725"/>
    </source>
</evidence>
<dbReference type="Gene3D" id="3.30.360.10">
    <property type="entry name" value="Dihydrodipicolinate Reductase, domain 2"/>
    <property type="match status" value="1"/>
</dbReference>
<dbReference type="SUPFAM" id="SSF55347">
    <property type="entry name" value="Glyceraldehyde-3-phosphate dehydrogenase-like, C-terminal domain"/>
    <property type="match status" value="1"/>
</dbReference>
<dbReference type="KEGG" id="nsm:JO391_01845"/>
<accession>A0A8G1EEA1</accession>
<name>A0A8G1EEA1_9RHOB</name>
<sequence length="362" mass="39365">MAPIRPPFRVVGISFDHMHMGDLLRQVHEHPEAEIAGIFDPDPARMAGAIANFGIPPERVFTDLDACMATAKPDLAILCVATAAHADHAERLAGYGVHVFVEKPFAASVADARRMIAAVGATGKLLAVNWPLRWVESHVTAKRLLDQGMIGGLIEVHHYGGNRGPLYHLADKVEVTPEEVERQKPGSWWYKRASGGGSLLDYLGYGATLGTWYMDGRAPLEVTCTVDETPGTEVDQHSITVCRYETGLSKMETQWGTFTDPWVIQPQPACGFVLVGTEGTIRSEDYADHVMVQTRARPEPHPMPADPLPAGERNAIEYVLGCIARGDPLTGPLDPEISLLGQRIVDSAALSAREKRTVALVP</sequence>
<evidence type="ECO:0000313" key="4">
    <source>
        <dbReference type="EMBL" id="QYZ70304.1"/>
    </source>
</evidence>
<dbReference type="PANTHER" id="PTHR43818">
    <property type="entry name" value="BCDNA.GH03377"/>
    <property type="match status" value="1"/>
</dbReference>
<dbReference type="InterPro" id="IPR000683">
    <property type="entry name" value="Gfo/Idh/MocA-like_OxRdtase_N"/>
</dbReference>
<dbReference type="Gene3D" id="3.40.50.720">
    <property type="entry name" value="NAD(P)-binding Rossmann-like Domain"/>
    <property type="match status" value="1"/>
</dbReference>
<proteinExistence type="predicted"/>
<dbReference type="InterPro" id="IPR036291">
    <property type="entry name" value="NAD(P)-bd_dom_sf"/>
</dbReference>
<evidence type="ECO:0000259" key="2">
    <source>
        <dbReference type="Pfam" id="PF01408"/>
    </source>
</evidence>
<dbReference type="RefSeq" id="WP_220662520.1">
    <property type="nucleotide sequence ID" value="NZ_CP069370.1"/>
</dbReference>
<dbReference type="EMBL" id="CP069370">
    <property type="protein sequence ID" value="QYZ70304.1"/>
    <property type="molecule type" value="Genomic_DNA"/>
</dbReference>
<keyword evidence="5" id="KW-1185">Reference proteome</keyword>
<protein>
    <submittedName>
        <fullName evidence="4">Gfo/Idh/MocA family oxidoreductase</fullName>
    </submittedName>
</protein>
<dbReference type="Pfam" id="PF01408">
    <property type="entry name" value="GFO_IDH_MocA"/>
    <property type="match status" value="1"/>
</dbReference>